<evidence type="ECO:0000259" key="3">
    <source>
        <dbReference type="Pfam" id="PF00857"/>
    </source>
</evidence>
<sequence length="201" mass="21058">MTTPTALLVCDVQNGIVERIPLEARGPFLQRLADTIAAARKAGVTIIYVRVAFRAGLPEISPRNTSFARVKAHAQALAQAHGGAGGGGFGESDPSTQIHAAVAPREGGGDIVVTKRRVSALYGTDLDIILRSMDIGTLVIAGISTSGVVMSTVRQGADMDYKLVVLGDLCLDMDAEIHDAALKVIAKQAEVVGSVEWAKKL</sequence>
<gene>
    <name evidence="4" type="ORF">Z517_09432</name>
</gene>
<dbReference type="EMBL" id="KN846974">
    <property type="protein sequence ID" value="KIW76988.1"/>
    <property type="molecule type" value="Genomic_DNA"/>
</dbReference>
<accession>A0A0D2G8K1</accession>
<dbReference type="Pfam" id="PF00857">
    <property type="entry name" value="Isochorismatase"/>
    <property type="match status" value="1"/>
</dbReference>
<evidence type="ECO:0000256" key="2">
    <source>
        <dbReference type="ARBA" id="ARBA00022801"/>
    </source>
</evidence>
<evidence type="ECO:0000256" key="1">
    <source>
        <dbReference type="ARBA" id="ARBA00006336"/>
    </source>
</evidence>
<feature type="domain" description="Isochorismatase-like" evidence="3">
    <location>
        <begin position="5"/>
        <end position="194"/>
    </location>
</feature>
<dbReference type="AlphaFoldDB" id="A0A0D2G8K1"/>
<keyword evidence="2" id="KW-0378">Hydrolase</keyword>
<dbReference type="InterPro" id="IPR036380">
    <property type="entry name" value="Isochorismatase-like_sf"/>
</dbReference>
<dbReference type="PANTHER" id="PTHR43540">
    <property type="entry name" value="PEROXYUREIDOACRYLATE/UREIDOACRYLATE AMIDOHYDROLASE-RELATED"/>
    <property type="match status" value="1"/>
</dbReference>
<evidence type="ECO:0000313" key="4">
    <source>
        <dbReference type="EMBL" id="KIW76988.1"/>
    </source>
</evidence>
<protein>
    <recommendedName>
        <fullName evidence="3">Isochorismatase-like domain-containing protein</fullName>
    </recommendedName>
</protein>
<comment type="similarity">
    <text evidence="1">Belongs to the isochorismatase family.</text>
</comment>
<reference evidence="4 5" key="1">
    <citation type="submission" date="2015-01" db="EMBL/GenBank/DDBJ databases">
        <title>The Genome Sequence of Fonsecaea pedrosoi CBS 271.37.</title>
        <authorList>
            <consortium name="The Broad Institute Genomics Platform"/>
            <person name="Cuomo C."/>
            <person name="de Hoog S."/>
            <person name="Gorbushina A."/>
            <person name="Stielow B."/>
            <person name="Teixiera M."/>
            <person name="Abouelleil A."/>
            <person name="Chapman S.B."/>
            <person name="Priest M."/>
            <person name="Young S.K."/>
            <person name="Wortman J."/>
            <person name="Nusbaum C."/>
            <person name="Birren B."/>
        </authorList>
    </citation>
    <scope>NUCLEOTIDE SEQUENCE [LARGE SCALE GENOMIC DNA]</scope>
    <source>
        <strain evidence="4 5">CBS 271.37</strain>
    </source>
</reference>
<dbReference type="InterPro" id="IPR000868">
    <property type="entry name" value="Isochorismatase-like_dom"/>
</dbReference>
<dbReference type="OrthoDB" id="1739143at2759"/>
<dbReference type="HOGENOM" id="CLU_068979_8_2_1"/>
<dbReference type="InterPro" id="IPR050272">
    <property type="entry name" value="Isochorismatase-like_hydrls"/>
</dbReference>
<dbReference type="RefSeq" id="XP_013280796.1">
    <property type="nucleotide sequence ID" value="XM_013425342.1"/>
</dbReference>
<organism evidence="4 5">
    <name type="scientific">Fonsecaea pedrosoi CBS 271.37</name>
    <dbReference type="NCBI Taxonomy" id="1442368"/>
    <lineage>
        <taxon>Eukaryota</taxon>
        <taxon>Fungi</taxon>
        <taxon>Dikarya</taxon>
        <taxon>Ascomycota</taxon>
        <taxon>Pezizomycotina</taxon>
        <taxon>Eurotiomycetes</taxon>
        <taxon>Chaetothyriomycetidae</taxon>
        <taxon>Chaetothyriales</taxon>
        <taxon>Herpotrichiellaceae</taxon>
        <taxon>Fonsecaea</taxon>
    </lineage>
</organism>
<dbReference type="SUPFAM" id="SSF52499">
    <property type="entry name" value="Isochorismatase-like hydrolases"/>
    <property type="match status" value="1"/>
</dbReference>
<keyword evidence="5" id="KW-1185">Reference proteome</keyword>
<dbReference type="PANTHER" id="PTHR43540:SF1">
    <property type="entry name" value="ISOCHORISMATASE HYDROLASE"/>
    <property type="match status" value="1"/>
</dbReference>
<dbReference type="Gene3D" id="3.40.50.850">
    <property type="entry name" value="Isochorismatase-like"/>
    <property type="match status" value="1"/>
</dbReference>
<proteinExistence type="inferred from homology"/>
<dbReference type="GO" id="GO:0016787">
    <property type="term" value="F:hydrolase activity"/>
    <property type="evidence" value="ECO:0007669"/>
    <property type="project" value="UniProtKB-KW"/>
</dbReference>
<dbReference type="GeneID" id="25308922"/>
<name>A0A0D2G8K1_9EURO</name>
<dbReference type="VEuPathDB" id="FungiDB:Z517_09432"/>
<dbReference type="CDD" id="cd00431">
    <property type="entry name" value="cysteine_hydrolases"/>
    <property type="match status" value="1"/>
</dbReference>
<dbReference type="Proteomes" id="UP000053029">
    <property type="component" value="Unassembled WGS sequence"/>
</dbReference>
<evidence type="ECO:0000313" key="5">
    <source>
        <dbReference type="Proteomes" id="UP000053029"/>
    </source>
</evidence>